<dbReference type="Pfam" id="PF16872">
    <property type="entry name" value="putAbiC"/>
    <property type="match status" value="1"/>
</dbReference>
<evidence type="ECO:0008006" key="4">
    <source>
        <dbReference type="Google" id="ProtNLM"/>
    </source>
</evidence>
<proteinExistence type="predicted"/>
<keyword evidence="1" id="KW-0812">Transmembrane</keyword>
<dbReference type="AlphaFoldDB" id="A0A412HAU7"/>
<organism evidence="2 3">
    <name type="scientific">Phocaeicola plebeius</name>
    <dbReference type="NCBI Taxonomy" id="310297"/>
    <lineage>
        <taxon>Bacteria</taxon>
        <taxon>Pseudomonadati</taxon>
        <taxon>Bacteroidota</taxon>
        <taxon>Bacteroidia</taxon>
        <taxon>Bacteroidales</taxon>
        <taxon>Bacteroidaceae</taxon>
        <taxon>Phocaeicola</taxon>
    </lineage>
</organism>
<dbReference type="RefSeq" id="WP_118430408.1">
    <property type="nucleotide sequence ID" value="NZ_CATWOP010000023.1"/>
</dbReference>
<dbReference type="EMBL" id="QRUY01000001">
    <property type="protein sequence ID" value="RGS10623.1"/>
    <property type="molecule type" value="Genomic_DNA"/>
</dbReference>
<dbReference type="Proteomes" id="UP000285750">
    <property type="component" value="Unassembled WGS sequence"/>
</dbReference>
<reference evidence="2 3" key="1">
    <citation type="submission" date="2018-08" db="EMBL/GenBank/DDBJ databases">
        <title>A genome reference for cultivated species of the human gut microbiota.</title>
        <authorList>
            <person name="Zou Y."/>
            <person name="Xue W."/>
            <person name="Luo G."/>
        </authorList>
    </citation>
    <scope>NUCLEOTIDE SEQUENCE [LARGE SCALE GENOMIC DNA]</scope>
    <source>
        <strain evidence="2 3">AF24-16AC</strain>
    </source>
</reference>
<sequence length="286" mass="33624">MMDTNMFSNDFKKYLKWICIFFLIILFLPILLTKFPFCISDFSNTGPIGDTIGGIMGPFVAIAAAILTFLAFWVQFKANEQQRKDIALERFESNLFQLIQIQEDITNNLQFLAYANSNFLNKVKISGRQIFKALYEEKYTPLCGIKDDIKERGIISYEEDKDIGILDHYFRHLYRVFKFIDEAPIFTNDKNKKYDYACLMRASLSQYELIMLFYNCLSSNGREKFKPLIEKYAIFNNLRVELLATDREKELYASKFEDSYLASQDKNRDMSNEYKKGAFVFDENED</sequence>
<evidence type="ECO:0000313" key="3">
    <source>
        <dbReference type="Proteomes" id="UP000285750"/>
    </source>
</evidence>
<accession>A0A412HAU7</accession>
<gene>
    <name evidence="2" type="ORF">DWY14_00340</name>
</gene>
<dbReference type="InterPro" id="IPR031709">
    <property type="entry name" value="PutAbiC"/>
</dbReference>
<protein>
    <recommendedName>
        <fullName evidence="4">Phage abortive infection protein</fullName>
    </recommendedName>
</protein>
<feature type="transmembrane region" description="Helical" evidence="1">
    <location>
        <begin position="52"/>
        <end position="74"/>
    </location>
</feature>
<feature type="transmembrane region" description="Helical" evidence="1">
    <location>
        <begin position="14"/>
        <end position="32"/>
    </location>
</feature>
<comment type="caution">
    <text evidence="2">The sequence shown here is derived from an EMBL/GenBank/DDBJ whole genome shotgun (WGS) entry which is preliminary data.</text>
</comment>
<keyword evidence="1" id="KW-1133">Transmembrane helix</keyword>
<keyword evidence="1" id="KW-0472">Membrane</keyword>
<evidence type="ECO:0000256" key="1">
    <source>
        <dbReference type="SAM" id="Phobius"/>
    </source>
</evidence>
<name>A0A412HAU7_9BACT</name>
<evidence type="ECO:0000313" key="2">
    <source>
        <dbReference type="EMBL" id="RGS10623.1"/>
    </source>
</evidence>